<name>A0ABV5SAD7_9ACTN</name>
<accession>A0ABV5SAD7</accession>
<comment type="caution">
    <text evidence="3">The sequence shown here is derived from an EMBL/GenBank/DDBJ whole genome shotgun (WGS) entry which is preliminary data.</text>
</comment>
<dbReference type="Pfam" id="PF03747">
    <property type="entry name" value="ADP_ribosyl_GH"/>
    <property type="match status" value="1"/>
</dbReference>
<dbReference type="SUPFAM" id="SSF101478">
    <property type="entry name" value="ADP-ribosylglycohydrolase"/>
    <property type="match status" value="1"/>
</dbReference>
<dbReference type="PANTHER" id="PTHR16222:SF24">
    <property type="entry name" value="ADP-RIBOSYLHYDROLASE ARH3"/>
    <property type="match status" value="1"/>
</dbReference>
<keyword evidence="2" id="KW-0378">Hydrolase</keyword>
<organism evidence="3 4">
    <name type="scientific">Nonomuraea helvata</name>
    <dbReference type="NCBI Taxonomy" id="37484"/>
    <lineage>
        <taxon>Bacteria</taxon>
        <taxon>Bacillati</taxon>
        <taxon>Actinomycetota</taxon>
        <taxon>Actinomycetes</taxon>
        <taxon>Streptosporangiales</taxon>
        <taxon>Streptosporangiaceae</taxon>
        <taxon>Nonomuraea</taxon>
    </lineage>
</organism>
<dbReference type="InterPro" id="IPR050792">
    <property type="entry name" value="ADP-ribosylglycohydrolase"/>
</dbReference>
<proteinExistence type="inferred from homology"/>
<dbReference type="RefSeq" id="WP_344990555.1">
    <property type="nucleotide sequence ID" value="NZ_BAAAXV010000005.1"/>
</dbReference>
<sequence length="358" mass="38384">MRDRLMRKANGTEVRHRQVVPPIESAAVADEAADRRYRRIWGALAGLAYGDAQGQPFVFYRPAQVTEVYGADPDWPVPVPAAPGRRCWMRYEASDDTFQSLCVAQSLISRQRLDTEDIAARLAALPGRYASAQSAIHDLRARRRGGDVRMASLGAGAAMRIAPVALAFANNDLPGLVAAVAAASRISHTARSTISGAAAAAAFVRAMLRDDDVTAGVRQALEASALAAPYGEEDGAPPLHEAISRALEHCDDLESLLPADIDACKDVTYVVPIAFAVIWRHRHTMSLPDAVLDAVRIGADADTQGAIVGYMAGSANPASVPYDVIGLIEDRNAFRLSETAVALWRMTLCPSDGSDRWV</sequence>
<dbReference type="InterPro" id="IPR005502">
    <property type="entry name" value="Ribosyl_crysJ1"/>
</dbReference>
<dbReference type="Proteomes" id="UP001589532">
    <property type="component" value="Unassembled WGS sequence"/>
</dbReference>
<dbReference type="PANTHER" id="PTHR16222">
    <property type="entry name" value="ADP-RIBOSYLGLYCOHYDROLASE"/>
    <property type="match status" value="1"/>
</dbReference>
<evidence type="ECO:0000256" key="2">
    <source>
        <dbReference type="ARBA" id="ARBA00022801"/>
    </source>
</evidence>
<evidence type="ECO:0000313" key="3">
    <source>
        <dbReference type="EMBL" id="MFB9628651.1"/>
    </source>
</evidence>
<evidence type="ECO:0000313" key="4">
    <source>
        <dbReference type="Proteomes" id="UP001589532"/>
    </source>
</evidence>
<keyword evidence="4" id="KW-1185">Reference proteome</keyword>
<protein>
    <submittedName>
        <fullName evidence="3">ADP-ribosylglycohydrolase family protein</fullName>
    </submittedName>
</protein>
<dbReference type="InterPro" id="IPR036705">
    <property type="entry name" value="Ribosyl_crysJ1_sf"/>
</dbReference>
<gene>
    <name evidence="3" type="ORF">ACFFSA_36725</name>
</gene>
<dbReference type="EMBL" id="JBHMBW010000049">
    <property type="protein sequence ID" value="MFB9628651.1"/>
    <property type="molecule type" value="Genomic_DNA"/>
</dbReference>
<comment type="similarity">
    <text evidence="1">Belongs to the ADP-ribosylglycohydrolase family.</text>
</comment>
<reference evidence="3 4" key="1">
    <citation type="submission" date="2024-09" db="EMBL/GenBank/DDBJ databases">
        <authorList>
            <person name="Sun Q."/>
            <person name="Mori K."/>
        </authorList>
    </citation>
    <scope>NUCLEOTIDE SEQUENCE [LARGE SCALE GENOMIC DNA]</scope>
    <source>
        <strain evidence="3 4">JCM 3143</strain>
    </source>
</reference>
<evidence type="ECO:0000256" key="1">
    <source>
        <dbReference type="ARBA" id="ARBA00010702"/>
    </source>
</evidence>
<dbReference type="Gene3D" id="1.10.4080.10">
    <property type="entry name" value="ADP-ribosylation/Crystallin J1"/>
    <property type="match status" value="1"/>
</dbReference>